<dbReference type="GO" id="GO:0030288">
    <property type="term" value="C:outer membrane-bounded periplasmic space"/>
    <property type="evidence" value="ECO:0007669"/>
    <property type="project" value="TreeGrafter"/>
</dbReference>
<feature type="domain" description="Fe/B12 periplasmic-binding" evidence="7">
    <location>
        <begin position="82"/>
        <end position="336"/>
    </location>
</feature>
<evidence type="ECO:0000256" key="2">
    <source>
        <dbReference type="ARBA" id="ARBA00008814"/>
    </source>
</evidence>
<sequence>MRSNRKTFTVLMAILLIALIAAGCGGSNGNGSGNSAATASSESPSASAASPSASSSDASEASFPLTIHQPEGDVVIPEKPKTVAVTYFPYADHLFAIGDETLVGGVVGMSSLRNFAAYQPYLKDERIADLGDETNLEKLLALKPDVIIAWEYDEKMYDELSKIAPTVVVHSSENWEETIKQVADVVGDGDKAQQYIDGYRKKLEEAAEQMEASGMKGKTAIFMMTWEKGFNYYDGVRMKPYYDGLGFKNFDSLKDYGEIDMEGVSELNPDYIFLGQDFTKSAETTLAELAKNPVWNRLNAVRNKKLYVVDTEIMGPLAMGQSKGLDYMESLIKENG</sequence>
<evidence type="ECO:0000256" key="3">
    <source>
        <dbReference type="ARBA" id="ARBA00022448"/>
    </source>
</evidence>
<dbReference type="SUPFAM" id="SSF53807">
    <property type="entry name" value="Helical backbone' metal receptor"/>
    <property type="match status" value="1"/>
</dbReference>
<dbReference type="Pfam" id="PF01497">
    <property type="entry name" value="Peripla_BP_2"/>
    <property type="match status" value="1"/>
</dbReference>
<dbReference type="PROSITE" id="PS51257">
    <property type="entry name" value="PROKAR_LIPOPROTEIN"/>
    <property type="match status" value="1"/>
</dbReference>
<evidence type="ECO:0000313" key="8">
    <source>
        <dbReference type="EMBL" id="MBB6731040.1"/>
    </source>
</evidence>
<dbReference type="InterPro" id="IPR002491">
    <property type="entry name" value="ABC_transptr_periplasmic_BD"/>
</dbReference>
<comment type="subcellular location">
    <subcellularLocation>
        <location evidence="1">Cell envelope</location>
    </subcellularLocation>
</comment>
<accession>A0A7X0SLS7</accession>
<feature type="signal peptide" evidence="6">
    <location>
        <begin position="1"/>
        <end position="23"/>
    </location>
</feature>
<comment type="similarity">
    <text evidence="2">Belongs to the bacterial solute-binding protein 8 family.</text>
</comment>
<dbReference type="PANTHER" id="PTHR30532:SF24">
    <property type="entry name" value="FERRIC ENTEROBACTIN-BINDING PERIPLASMIC PROTEIN FEPB"/>
    <property type="match status" value="1"/>
</dbReference>
<gene>
    <name evidence="8" type="ORF">H7C18_09000</name>
</gene>
<keyword evidence="4 6" id="KW-0732">Signal</keyword>
<feature type="compositionally biased region" description="Low complexity" evidence="5">
    <location>
        <begin position="33"/>
        <end position="61"/>
    </location>
</feature>
<dbReference type="Proteomes" id="UP000564644">
    <property type="component" value="Unassembled WGS sequence"/>
</dbReference>
<keyword evidence="3" id="KW-0813">Transport</keyword>
<evidence type="ECO:0000256" key="4">
    <source>
        <dbReference type="ARBA" id="ARBA00022729"/>
    </source>
</evidence>
<proteinExistence type="inferred from homology"/>
<reference evidence="8 9" key="1">
    <citation type="submission" date="2020-08" db="EMBL/GenBank/DDBJ databases">
        <title>Cohnella phylogeny.</title>
        <authorList>
            <person name="Dunlap C."/>
        </authorList>
    </citation>
    <scope>NUCLEOTIDE SEQUENCE [LARGE SCALE GENOMIC DNA]</scope>
    <source>
        <strain evidence="8 9">CBP 2801</strain>
    </source>
</reference>
<keyword evidence="9" id="KW-1185">Reference proteome</keyword>
<evidence type="ECO:0000256" key="1">
    <source>
        <dbReference type="ARBA" id="ARBA00004196"/>
    </source>
</evidence>
<dbReference type="InterPro" id="IPR051313">
    <property type="entry name" value="Bact_iron-sidero_bind"/>
</dbReference>
<evidence type="ECO:0000256" key="6">
    <source>
        <dbReference type="SAM" id="SignalP"/>
    </source>
</evidence>
<feature type="region of interest" description="Disordered" evidence="5">
    <location>
        <begin position="31"/>
        <end position="61"/>
    </location>
</feature>
<dbReference type="EMBL" id="JACJVO010000009">
    <property type="protein sequence ID" value="MBB6731040.1"/>
    <property type="molecule type" value="Genomic_DNA"/>
</dbReference>
<evidence type="ECO:0000256" key="5">
    <source>
        <dbReference type="SAM" id="MobiDB-lite"/>
    </source>
</evidence>
<protein>
    <submittedName>
        <fullName evidence="8">ABC transporter substrate-binding protein</fullName>
    </submittedName>
</protein>
<comment type="caution">
    <text evidence="8">The sequence shown here is derived from an EMBL/GenBank/DDBJ whole genome shotgun (WGS) entry which is preliminary data.</text>
</comment>
<evidence type="ECO:0000313" key="9">
    <source>
        <dbReference type="Proteomes" id="UP000564644"/>
    </source>
</evidence>
<organism evidence="8 9">
    <name type="scientific">Cohnella zeiphila</name>
    <dbReference type="NCBI Taxonomy" id="2761120"/>
    <lineage>
        <taxon>Bacteria</taxon>
        <taxon>Bacillati</taxon>
        <taxon>Bacillota</taxon>
        <taxon>Bacilli</taxon>
        <taxon>Bacillales</taxon>
        <taxon>Paenibacillaceae</taxon>
        <taxon>Cohnella</taxon>
    </lineage>
</organism>
<dbReference type="Gene3D" id="3.40.50.1980">
    <property type="entry name" value="Nitrogenase molybdenum iron protein domain"/>
    <property type="match status" value="2"/>
</dbReference>
<dbReference type="GO" id="GO:1901678">
    <property type="term" value="P:iron coordination entity transport"/>
    <property type="evidence" value="ECO:0007669"/>
    <property type="project" value="UniProtKB-ARBA"/>
</dbReference>
<feature type="chain" id="PRO_5039598709" evidence="6">
    <location>
        <begin position="24"/>
        <end position="336"/>
    </location>
</feature>
<name>A0A7X0SLS7_9BACL</name>
<dbReference type="RefSeq" id="WP_185128687.1">
    <property type="nucleotide sequence ID" value="NZ_JACJVO010000009.1"/>
</dbReference>
<dbReference type="PROSITE" id="PS50983">
    <property type="entry name" value="FE_B12_PBP"/>
    <property type="match status" value="1"/>
</dbReference>
<dbReference type="PANTHER" id="PTHR30532">
    <property type="entry name" value="IRON III DICITRATE-BINDING PERIPLASMIC PROTEIN"/>
    <property type="match status" value="1"/>
</dbReference>
<dbReference type="AlphaFoldDB" id="A0A7X0SLS7"/>
<evidence type="ECO:0000259" key="7">
    <source>
        <dbReference type="PROSITE" id="PS50983"/>
    </source>
</evidence>